<evidence type="ECO:0000313" key="2">
    <source>
        <dbReference type="EMBL" id="KIJ36926.1"/>
    </source>
</evidence>
<protein>
    <recommendedName>
        <fullName evidence="1">F-box domain-containing protein</fullName>
    </recommendedName>
</protein>
<keyword evidence="3" id="KW-1185">Reference proteome</keyword>
<feature type="domain" description="F-box" evidence="1">
    <location>
        <begin position="5"/>
        <end position="52"/>
    </location>
</feature>
<evidence type="ECO:0000259" key="1">
    <source>
        <dbReference type="PROSITE" id="PS50181"/>
    </source>
</evidence>
<dbReference type="SUPFAM" id="SSF81383">
    <property type="entry name" value="F-box domain"/>
    <property type="match status" value="1"/>
</dbReference>
<dbReference type="Proteomes" id="UP000054279">
    <property type="component" value="Unassembled WGS sequence"/>
</dbReference>
<organism evidence="2 3">
    <name type="scientific">Sphaerobolus stellatus (strain SS14)</name>
    <dbReference type="NCBI Taxonomy" id="990650"/>
    <lineage>
        <taxon>Eukaryota</taxon>
        <taxon>Fungi</taxon>
        <taxon>Dikarya</taxon>
        <taxon>Basidiomycota</taxon>
        <taxon>Agaricomycotina</taxon>
        <taxon>Agaricomycetes</taxon>
        <taxon>Phallomycetidae</taxon>
        <taxon>Geastrales</taxon>
        <taxon>Sphaerobolaceae</taxon>
        <taxon>Sphaerobolus</taxon>
    </lineage>
</organism>
<dbReference type="EMBL" id="KN837173">
    <property type="protein sequence ID" value="KIJ36926.1"/>
    <property type="molecule type" value="Genomic_DNA"/>
</dbReference>
<dbReference type="AlphaFoldDB" id="A0A0C9VI52"/>
<gene>
    <name evidence="2" type="ORF">M422DRAFT_33977</name>
</gene>
<accession>A0A0C9VI52</accession>
<name>A0A0C9VI52_SPHS4</name>
<dbReference type="CDD" id="cd09917">
    <property type="entry name" value="F-box_SF"/>
    <property type="match status" value="1"/>
</dbReference>
<dbReference type="HOGENOM" id="CLU_007279_3_1_1"/>
<evidence type="ECO:0000313" key="3">
    <source>
        <dbReference type="Proteomes" id="UP000054279"/>
    </source>
</evidence>
<dbReference type="OrthoDB" id="2745718at2759"/>
<proteinExistence type="predicted"/>
<dbReference type="PROSITE" id="PS50181">
    <property type="entry name" value="FBOX"/>
    <property type="match status" value="1"/>
</dbReference>
<dbReference type="InterPro" id="IPR036047">
    <property type="entry name" value="F-box-like_dom_sf"/>
</dbReference>
<dbReference type="InterPro" id="IPR001810">
    <property type="entry name" value="F-box_dom"/>
</dbReference>
<dbReference type="SMART" id="SM00256">
    <property type="entry name" value="FBOX"/>
    <property type="match status" value="1"/>
</dbReference>
<dbReference type="Pfam" id="PF00646">
    <property type="entry name" value="F-box"/>
    <property type="match status" value="1"/>
</dbReference>
<reference evidence="2 3" key="1">
    <citation type="submission" date="2014-06" db="EMBL/GenBank/DDBJ databases">
        <title>Evolutionary Origins and Diversification of the Mycorrhizal Mutualists.</title>
        <authorList>
            <consortium name="DOE Joint Genome Institute"/>
            <consortium name="Mycorrhizal Genomics Consortium"/>
            <person name="Kohler A."/>
            <person name="Kuo A."/>
            <person name="Nagy L.G."/>
            <person name="Floudas D."/>
            <person name="Copeland A."/>
            <person name="Barry K.W."/>
            <person name="Cichocki N."/>
            <person name="Veneault-Fourrey C."/>
            <person name="LaButti K."/>
            <person name="Lindquist E.A."/>
            <person name="Lipzen A."/>
            <person name="Lundell T."/>
            <person name="Morin E."/>
            <person name="Murat C."/>
            <person name="Riley R."/>
            <person name="Ohm R."/>
            <person name="Sun H."/>
            <person name="Tunlid A."/>
            <person name="Henrissat B."/>
            <person name="Grigoriev I.V."/>
            <person name="Hibbett D.S."/>
            <person name="Martin F."/>
        </authorList>
    </citation>
    <scope>NUCLEOTIDE SEQUENCE [LARGE SCALE GENOMIC DNA]</scope>
    <source>
        <strain evidence="2 3">SS14</strain>
    </source>
</reference>
<dbReference type="Gene3D" id="1.20.1280.50">
    <property type="match status" value="1"/>
</dbReference>
<sequence length="552" mass="62585">MAISRTSFMKLPEELVATVIMELPMLDILHCRLVCKRLNNLVQSSSNIKYKIELSAHGLVSCPASKISAASALKMLRDQQARWRRCEWGNQTEIILGGGCRTYDLRHGIWAYGQSDEQLTDDMLLDYTKKITCYKLGGVDRGIKCKEWESWSSWSLDDLKLDIRDFTIDPVIDMLAMVVQLSDESKSPFQVLLRKLSDGEPHPLGGKTVLDLEMPCTIPANCTFTMQLQGYSLGVLVRQDASETDWDYFFVWDWRTGKLNMSQHAENSSFDDFAFVDSTTIMLTVLANPVTLQIWRFDEPTDEPKLSPVGIFAMPKPALNHAYLEMHFDGGPSASPGGPRTLDGTPYALAPVPKILSISFTVLETDAELQESEAENFTMVMQPSLMLKVLAKKQNPLQRHADHILEWGQWGPQCTRWIPQTISSLNWEPCSVGGRFVLVAPAWRDEPDDEEGLHFIDLPQVIRLYDFRPEIVRRYKGQELGKNETLVMEQTVISKDNTFEEDVYSSLPYHLATSRELPYQVSGVMIDEGHLVCTKGVSEDDDDWQKLLVLSF</sequence>